<dbReference type="Gene3D" id="1.20.120.330">
    <property type="entry name" value="Nucleotidyltransferases domain 2"/>
    <property type="match status" value="1"/>
</dbReference>
<reference evidence="2" key="1">
    <citation type="journal article" date="2019" name="Int. J. Syst. Evol. Microbiol.">
        <title>The Global Catalogue of Microorganisms (GCM) 10K type strain sequencing project: providing services to taxonomists for standard genome sequencing and annotation.</title>
        <authorList>
            <consortium name="The Broad Institute Genomics Platform"/>
            <consortium name="The Broad Institute Genome Sequencing Center for Infectious Disease"/>
            <person name="Wu L."/>
            <person name="Ma J."/>
        </authorList>
    </citation>
    <scope>NUCLEOTIDE SEQUENCE [LARGE SCALE GENOMIC DNA]</scope>
    <source>
        <strain evidence="2">KCTC 22209</strain>
    </source>
</reference>
<keyword evidence="2" id="KW-1185">Reference proteome</keyword>
<protein>
    <submittedName>
        <fullName evidence="1">Uncharacterized protein</fullName>
    </submittedName>
</protein>
<accession>A0ABW5YSG9</accession>
<organism evidence="1 2">
    <name type="scientific">Sphingobacterium anhuiense</name>
    <dbReference type="NCBI Taxonomy" id="493780"/>
    <lineage>
        <taxon>Bacteria</taxon>
        <taxon>Pseudomonadati</taxon>
        <taxon>Bacteroidota</taxon>
        <taxon>Sphingobacteriia</taxon>
        <taxon>Sphingobacteriales</taxon>
        <taxon>Sphingobacteriaceae</taxon>
        <taxon>Sphingobacterium</taxon>
    </lineage>
</organism>
<evidence type="ECO:0000313" key="1">
    <source>
        <dbReference type="EMBL" id="MFD2903205.1"/>
    </source>
</evidence>
<proteinExistence type="predicted"/>
<dbReference type="Proteomes" id="UP001597509">
    <property type="component" value="Unassembled WGS sequence"/>
</dbReference>
<evidence type="ECO:0000313" key="2">
    <source>
        <dbReference type="Proteomes" id="UP001597509"/>
    </source>
</evidence>
<name>A0ABW5YSG9_9SPHI</name>
<sequence length="586" mass="67318">MQLNTQLLVDRLVHRIDLDRIFLFNFLDENRESPHLLLVVNPIKGISVQSIEPIIRLCMADIPDLPFTVIWTGEWSNQLKKGSLYYTYASLPGHQLYQSGRKSYPIISNKLVASLLELSQVEYGKGKRTADDFMTACYSFRSKTDYFQATTMLHQFIMLRLKGFQTMVGVSLGKSQNLEHILKQMRGAVPGLFKIFTYDVYSTPLLRLLDTSHAYSKKKDRIDILEEEFEFLLTHCQAFGQALDSMVDFIWNGVAVYRKNREDNAAKTVQNISSVEKVLIPVEKKRNEKDVGPHILEDFTGFPWPQKYKDDANLLLDKLYSGCHPEQILLVNYQTEGLSHGNPFQERVAEEESGIKVELFLVVLTKRNSPYTFQIRKVGDVRASVVFLDLPYVEKQLILGGRFVSIVWQKSWVLRQKSTFNSIMVPVVIDWSAKFQKIKFISENAVVVMRNILLTMTDSPLLMADTALLLLRELYSIGIQTYLRCAVGYIPKNTDLLDLMEWSAIASTDVIQGILNDNELDMLILSIILKPQDIWWKSAAMDMDDQHKNLIITRARAVVELYERLLKAVVQSIEQRIEKQANVETI</sequence>
<dbReference type="EMBL" id="JBHUPE010000003">
    <property type="protein sequence ID" value="MFD2903205.1"/>
    <property type="molecule type" value="Genomic_DNA"/>
</dbReference>
<gene>
    <name evidence="1" type="ORF">ACFS6I_04675</name>
</gene>
<dbReference type="RefSeq" id="WP_380918496.1">
    <property type="nucleotide sequence ID" value="NZ_JBHUPE010000003.1"/>
</dbReference>
<comment type="caution">
    <text evidence="1">The sequence shown here is derived from an EMBL/GenBank/DDBJ whole genome shotgun (WGS) entry which is preliminary data.</text>
</comment>